<name>A0A6J4QBJ0_9ACTN</name>
<evidence type="ECO:0000313" key="4">
    <source>
        <dbReference type="EMBL" id="CAA9439161.1"/>
    </source>
</evidence>
<sequence length="405" mass="42864">MRDATRRERKALIVGGGIAGPAAAMALRRAGIEAVVYEAYAGGADAAGAFLTFASNGMDALRAIDAHRLVLSAGFPTPRMSIQSGTGKHLGDVPNGGALPDGTVSQTLKRADLYRALRDEAVRRGVRVEYGKRLLDAGVTPDGGVVARFEDGTEAEGDLLLGADGIHSRTRRVIDPSAPGTRYIPVLNIGGYASGMRVRAEPGTFRMVFGKRAFFGYAVHPSGEVWWFANPPRADEPTGAELAAIGTEGWREMLTNLFADDATPAAEIVQATPGKLAGWATHDLPSVPTWHRGPMIVIGDAAHATAPSSGQGASMAVEDAVVLARCLRDLPDTGQAFAAYERLRRGRVERIVAHGARTSNSKAAGPVGRALRDLMLPMILKRVAGGGSLAWMHDHHIDWDEKVAA</sequence>
<dbReference type="AlphaFoldDB" id="A0A6J4QBJ0"/>
<dbReference type="InterPro" id="IPR050493">
    <property type="entry name" value="FAD-dep_Monooxygenase_BioMet"/>
</dbReference>
<dbReference type="PANTHER" id="PTHR13789">
    <property type="entry name" value="MONOOXYGENASE"/>
    <property type="match status" value="1"/>
</dbReference>
<dbReference type="Gene3D" id="3.50.50.60">
    <property type="entry name" value="FAD/NAD(P)-binding domain"/>
    <property type="match status" value="1"/>
</dbReference>
<dbReference type="SUPFAM" id="SSF51905">
    <property type="entry name" value="FAD/NAD(P)-binding domain"/>
    <property type="match status" value="1"/>
</dbReference>
<reference evidence="4" key="1">
    <citation type="submission" date="2020-02" db="EMBL/GenBank/DDBJ databases">
        <authorList>
            <person name="Meier V. D."/>
        </authorList>
    </citation>
    <scope>NUCLEOTIDE SEQUENCE</scope>
    <source>
        <strain evidence="4">AVDCRST_MAG01</strain>
    </source>
</reference>
<dbReference type="Pfam" id="PF01494">
    <property type="entry name" value="FAD_binding_3"/>
    <property type="match status" value="1"/>
</dbReference>
<keyword evidence="1" id="KW-0560">Oxidoreductase</keyword>
<evidence type="ECO:0000256" key="2">
    <source>
        <dbReference type="ARBA" id="ARBA00023033"/>
    </source>
</evidence>
<evidence type="ECO:0000259" key="3">
    <source>
        <dbReference type="Pfam" id="PF01494"/>
    </source>
</evidence>
<keyword evidence="2" id="KW-0503">Monooxygenase</keyword>
<dbReference type="InterPro" id="IPR002938">
    <property type="entry name" value="FAD-bd"/>
</dbReference>
<dbReference type="GO" id="GO:0004497">
    <property type="term" value="F:monooxygenase activity"/>
    <property type="evidence" value="ECO:0007669"/>
    <property type="project" value="UniProtKB-KW"/>
</dbReference>
<dbReference type="PRINTS" id="PR00420">
    <property type="entry name" value="RNGMNOXGNASE"/>
</dbReference>
<gene>
    <name evidence="4" type="ORF">AVDCRST_MAG01-01-3487</name>
</gene>
<dbReference type="PANTHER" id="PTHR13789:SF309">
    <property type="entry name" value="PUTATIVE (AFU_ORTHOLOGUE AFUA_6G14510)-RELATED"/>
    <property type="match status" value="1"/>
</dbReference>
<dbReference type="InterPro" id="IPR036188">
    <property type="entry name" value="FAD/NAD-bd_sf"/>
</dbReference>
<protein>
    <submittedName>
        <fullName evidence="4">Uncharacterized oxidoreductase</fullName>
    </submittedName>
</protein>
<accession>A0A6J4QBJ0</accession>
<evidence type="ECO:0000256" key="1">
    <source>
        <dbReference type="ARBA" id="ARBA00023002"/>
    </source>
</evidence>
<organism evidence="4">
    <name type="scientific">uncultured Rubrobacteraceae bacterium</name>
    <dbReference type="NCBI Taxonomy" id="349277"/>
    <lineage>
        <taxon>Bacteria</taxon>
        <taxon>Bacillati</taxon>
        <taxon>Actinomycetota</taxon>
        <taxon>Rubrobacteria</taxon>
        <taxon>Rubrobacterales</taxon>
        <taxon>Rubrobacteraceae</taxon>
        <taxon>environmental samples</taxon>
    </lineage>
</organism>
<dbReference type="EMBL" id="CADCUW010000454">
    <property type="protein sequence ID" value="CAA9439161.1"/>
    <property type="molecule type" value="Genomic_DNA"/>
</dbReference>
<dbReference type="GO" id="GO:0071949">
    <property type="term" value="F:FAD binding"/>
    <property type="evidence" value="ECO:0007669"/>
    <property type="project" value="InterPro"/>
</dbReference>
<feature type="domain" description="FAD-binding" evidence="3">
    <location>
        <begin position="10"/>
        <end position="352"/>
    </location>
</feature>
<proteinExistence type="predicted"/>